<accession>A0A6A3AZW6</accession>
<comment type="caution">
    <text evidence="1">The sequence shown here is derived from an EMBL/GenBank/DDBJ whole genome shotgun (WGS) entry which is preliminary data.</text>
</comment>
<dbReference type="SUPFAM" id="SSF56235">
    <property type="entry name" value="N-terminal nucleophile aminohydrolases (Ntn hydrolases)"/>
    <property type="match status" value="1"/>
</dbReference>
<dbReference type="EMBL" id="VEPZ02000946">
    <property type="protein sequence ID" value="KAE8708339.1"/>
    <property type="molecule type" value="Genomic_DNA"/>
</dbReference>
<dbReference type="Proteomes" id="UP000436088">
    <property type="component" value="Unassembled WGS sequence"/>
</dbReference>
<reference evidence="1" key="1">
    <citation type="submission" date="2019-09" db="EMBL/GenBank/DDBJ databases">
        <title>Draft genome information of white flower Hibiscus syriacus.</title>
        <authorList>
            <person name="Kim Y.-M."/>
        </authorList>
    </citation>
    <scope>NUCLEOTIDE SEQUENCE [LARGE SCALE GENOMIC DNA]</scope>
    <source>
        <strain evidence="1">YM2019G1</strain>
    </source>
</reference>
<dbReference type="AlphaFoldDB" id="A0A6A3AZW6"/>
<keyword evidence="2" id="KW-1185">Reference proteome</keyword>
<dbReference type="InterPro" id="IPR029055">
    <property type="entry name" value="Ntn_hydrolases_N"/>
</dbReference>
<evidence type="ECO:0000313" key="1">
    <source>
        <dbReference type="EMBL" id="KAE8708339.1"/>
    </source>
</evidence>
<protein>
    <submittedName>
        <fullName evidence="1">Proteasome subunit beta type-2-A</fullName>
    </submittedName>
</protein>
<dbReference type="GO" id="GO:0000502">
    <property type="term" value="C:proteasome complex"/>
    <property type="evidence" value="ECO:0007669"/>
    <property type="project" value="UniProtKB-KW"/>
</dbReference>
<name>A0A6A3AZW6_HIBSY</name>
<evidence type="ECO:0000313" key="2">
    <source>
        <dbReference type="Proteomes" id="UP000436088"/>
    </source>
</evidence>
<keyword evidence="1" id="KW-0647">Proteasome</keyword>
<gene>
    <name evidence="1" type="ORF">F3Y22_tig00110346pilonHSYRG00136</name>
</gene>
<sequence>MTSILVVFAEDQVLDSCKSISEVPSVQRFCLCLFLEFIFYALIVDSVNILLIGYDKETGPSLYYMDYIATLHKVDKCMIKITSRLVMAPPNFVIKIVDKDGAIEYAWCESVKDAAIASASRYFSWTCSSVMNV</sequence>
<organism evidence="1 2">
    <name type="scientific">Hibiscus syriacus</name>
    <name type="common">Rose of Sharon</name>
    <dbReference type="NCBI Taxonomy" id="106335"/>
    <lineage>
        <taxon>Eukaryota</taxon>
        <taxon>Viridiplantae</taxon>
        <taxon>Streptophyta</taxon>
        <taxon>Embryophyta</taxon>
        <taxon>Tracheophyta</taxon>
        <taxon>Spermatophyta</taxon>
        <taxon>Magnoliopsida</taxon>
        <taxon>eudicotyledons</taxon>
        <taxon>Gunneridae</taxon>
        <taxon>Pentapetalae</taxon>
        <taxon>rosids</taxon>
        <taxon>malvids</taxon>
        <taxon>Malvales</taxon>
        <taxon>Malvaceae</taxon>
        <taxon>Malvoideae</taxon>
        <taxon>Hibiscus</taxon>
    </lineage>
</organism>
<proteinExistence type="predicted"/>